<evidence type="ECO:0000313" key="2">
    <source>
        <dbReference type="Proteomes" id="UP000027222"/>
    </source>
</evidence>
<dbReference type="AlphaFoldDB" id="A0A067SEA5"/>
<dbReference type="HOGENOM" id="CLU_1372302_0_0_1"/>
<protein>
    <submittedName>
        <fullName evidence="1">Uncharacterized protein</fullName>
    </submittedName>
</protein>
<organism evidence="1 2">
    <name type="scientific">Galerina marginata (strain CBS 339.88)</name>
    <dbReference type="NCBI Taxonomy" id="685588"/>
    <lineage>
        <taxon>Eukaryota</taxon>
        <taxon>Fungi</taxon>
        <taxon>Dikarya</taxon>
        <taxon>Basidiomycota</taxon>
        <taxon>Agaricomycotina</taxon>
        <taxon>Agaricomycetes</taxon>
        <taxon>Agaricomycetidae</taxon>
        <taxon>Agaricales</taxon>
        <taxon>Agaricineae</taxon>
        <taxon>Strophariaceae</taxon>
        <taxon>Galerina</taxon>
    </lineage>
</organism>
<proteinExistence type="predicted"/>
<sequence>MPGSVSSRNDAFDDVAPVGSMEDQQNLKNLSPPGQVPGAHTDLHGKELRCQDGCADTIMWIIFVSRMLKKIPLKNCIEGAVKKTTMENSNNGWGLRSGKESVNCPRKKWTRKFDSQKRKKVRVECPREILIVVPRLGDFAPVVSVPEEQTSSFSSGRQKSTPWTMEGVEIIGSGIRTQTQNAVNLIRCRLQNRQEPESD</sequence>
<keyword evidence="2" id="KW-1185">Reference proteome</keyword>
<dbReference type="Proteomes" id="UP000027222">
    <property type="component" value="Unassembled WGS sequence"/>
</dbReference>
<reference evidence="2" key="1">
    <citation type="journal article" date="2014" name="Proc. Natl. Acad. Sci. U.S.A.">
        <title>Extensive sampling of basidiomycete genomes demonstrates inadequacy of the white-rot/brown-rot paradigm for wood decay fungi.</title>
        <authorList>
            <person name="Riley R."/>
            <person name="Salamov A.A."/>
            <person name="Brown D.W."/>
            <person name="Nagy L.G."/>
            <person name="Floudas D."/>
            <person name="Held B.W."/>
            <person name="Levasseur A."/>
            <person name="Lombard V."/>
            <person name="Morin E."/>
            <person name="Otillar R."/>
            <person name="Lindquist E.A."/>
            <person name="Sun H."/>
            <person name="LaButti K.M."/>
            <person name="Schmutz J."/>
            <person name="Jabbour D."/>
            <person name="Luo H."/>
            <person name="Baker S.E."/>
            <person name="Pisabarro A.G."/>
            <person name="Walton J.D."/>
            <person name="Blanchette R.A."/>
            <person name="Henrissat B."/>
            <person name="Martin F."/>
            <person name="Cullen D."/>
            <person name="Hibbett D.S."/>
            <person name="Grigoriev I.V."/>
        </authorList>
    </citation>
    <scope>NUCLEOTIDE SEQUENCE [LARGE SCALE GENOMIC DNA]</scope>
    <source>
        <strain evidence="2">CBS 339.88</strain>
    </source>
</reference>
<evidence type="ECO:0000313" key="1">
    <source>
        <dbReference type="EMBL" id="KDR69270.1"/>
    </source>
</evidence>
<dbReference type="EMBL" id="KL142403">
    <property type="protein sequence ID" value="KDR69270.1"/>
    <property type="molecule type" value="Genomic_DNA"/>
</dbReference>
<gene>
    <name evidence="1" type="ORF">GALMADRAFT_282713</name>
</gene>
<name>A0A067SEA5_GALM3</name>
<accession>A0A067SEA5</accession>